<evidence type="ECO:0000313" key="8">
    <source>
        <dbReference type="Proteomes" id="UP000315995"/>
    </source>
</evidence>
<reference evidence="7 8" key="1">
    <citation type="submission" date="2019-06" db="EMBL/GenBank/DDBJ databases">
        <title>Persicimonas caeni gen. nov., sp. nov., a predatory bacterium isolated from solar saltern.</title>
        <authorList>
            <person name="Wang S."/>
        </authorList>
    </citation>
    <scope>NUCLEOTIDE SEQUENCE [LARGE SCALE GENOMIC DNA]</scope>
    <source>
        <strain evidence="7 8">YN101</strain>
    </source>
</reference>
<accession>A0A4Y6PP32</accession>
<feature type="transmembrane region" description="Helical" evidence="6">
    <location>
        <begin position="270"/>
        <end position="291"/>
    </location>
</feature>
<dbReference type="InterPro" id="IPR045214">
    <property type="entry name" value="Surf1/Surf4"/>
</dbReference>
<evidence type="ECO:0000256" key="1">
    <source>
        <dbReference type="ARBA" id="ARBA00004370"/>
    </source>
</evidence>
<dbReference type="Proteomes" id="UP000315995">
    <property type="component" value="Chromosome"/>
</dbReference>
<keyword evidence="6" id="KW-1003">Cell membrane</keyword>
<dbReference type="OrthoDB" id="6079986at2"/>
<dbReference type="InterPro" id="IPR002994">
    <property type="entry name" value="Surf1/Shy1"/>
</dbReference>
<dbReference type="PANTHER" id="PTHR23427:SF2">
    <property type="entry name" value="SURFEIT LOCUS PROTEIN 1"/>
    <property type="match status" value="1"/>
</dbReference>
<evidence type="ECO:0000256" key="2">
    <source>
        <dbReference type="ARBA" id="ARBA00007165"/>
    </source>
</evidence>
<dbReference type="GO" id="GO:0005886">
    <property type="term" value="C:plasma membrane"/>
    <property type="evidence" value="ECO:0007669"/>
    <property type="project" value="UniProtKB-SubCell"/>
</dbReference>
<evidence type="ECO:0000256" key="5">
    <source>
        <dbReference type="ARBA" id="ARBA00023136"/>
    </source>
</evidence>
<dbReference type="Pfam" id="PF02104">
    <property type="entry name" value="SURF1"/>
    <property type="match status" value="1"/>
</dbReference>
<keyword evidence="8" id="KW-1185">Reference proteome</keyword>
<protein>
    <recommendedName>
        <fullName evidence="6">SURF1-like protein</fullName>
    </recommendedName>
</protein>
<comment type="similarity">
    <text evidence="2 6">Belongs to the SURF1 family.</text>
</comment>
<dbReference type="CDD" id="cd06662">
    <property type="entry name" value="SURF1"/>
    <property type="match status" value="1"/>
</dbReference>
<gene>
    <name evidence="7" type="ORF">FIV42_03620</name>
</gene>
<dbReference type="PANTHER" id="PTHR23427">
    <property type="entry name" value="SURFEIT LOCUS PROTEIN"/>
    <property type="match status" value="1"/>
</dbReference>
<name>A0A4Y6PP32_PERCE</name>
<evidence type="ECO:0000256" key="3">
    <source>
        <dbReference type="ARBA" id="ARBA00022692"/>
    </source>
</evidence>
<dbReference type="EMBL" id="CP041186">
    <property type="protein sequence ID" value="QDG49859.1"/>
    <property type="molecule type" value="Genomic_DNA"/>
</dbReference>
<comment type="subcellular location">
    <subcellularLocation>
        <location evidence="6">Cell membrane</location>
        <topology evidence="6">Multi-pass membrane protein</topology>
    </subcellularLocation>
    <subcellularLocation>
        <location evidence="1">Membrane</location>
    </subcellularLocation>
</comment>
<feature type="transmembrane region" description="Helical" evidence="6">
    <location>
        <begin position="51"/>
        <end position="70"/>
    </location>
</feature>
<keyword evidence="3 6" id="KW-0812">Transmembrane</keyword>
<sequence length="304" mass="34593">MHRAVRRRQTAQPNHRIRLHVHHLRNDRARHDRARLRPVTQKTSRRFQLRFWPTLGTLVGLAILISLGTWQLTRYLEKLDLEAQRSERLDEDIVEVESLDAFEANAGAYNAVAVRGRLDPRYTFLFKHRVHDGKPGYWLGGVLRFAEGDGGVLVNRGWVHREHAAEVAKQAPPTQTRTYLGLVHAPNRIVADTATRQALEAGEVELQNNVVEWDTYDLEAIADALPYETPADPMIVVLSPEHSREPYPIASFDYVTEPYLTSERHLGYVLFWYATAIALLSMYLAAGFGYLGSSKRPPRPDADA</sequence>
<accession>A0A5B8XZN4</accession>
<evidence type="ECO:0000256" key="4">
    <source>
        <dbReference type="ARBA" id="ARBA00022989"/>
    </source>
</evidence>
<keyword evidence="4 6" id="KW-1133">Transmembrane helix</keyword>
<proteinExistence type="inferred from homology"/>
<dbReference type="AlphaFoldDB" id="A0A4Y6PP32"/>
<organism evidence="7 8">
    <name type="scientific">Persicimonas caeni</name>
    <dbReference type="NCBI Taxonomy" id="2292766"/>
    <lineage>
        <taxon>Bacteria</taxon>
        <taxon>Deltaproteobacteria</taxon>
        <taxon>Bradymonadales</taxon>
        <taxon>Bradymonadaceae</taxon>
        <taxon>Persicimonas</taxon>
    </lineage>
</organism>
<evidence type="ECO:0000256" key="6">
    <source>
        <dbReference type="RuleBase" id="RU363076"/>
    </source>
</evidence>
<evidence type="ECO:0000313" key="7">
    <source>
        <dbReference type="EMBL" id="QDG49859.1"/>
    </source>
</evidence>
<keyword evidence="5 6" id="KW-0472">Membrane</keyword>
<dbReference type="PROSITE" id="PS50895">
    <property type="entry name" value="SURF1"/>
    <property type="match status" value="1"/>
</dbReference>